<dbReference type="Gene3D" id="1.10.510.10">
    <property type="entry name" value="Transferase(Phosphotransferase) domain 1"/>
    <property type="match status" value="2"/>
</dbReference>
<keyword evidence="10" id="KW-1185">Reference proteome</keyword>
<keyword evidence="4 5" id="KW-0067">ATP-binding</keyword>
<keyword evidence="2 5" id="KW-0547">Nucleotide-binding</keyword>
<feature type="region of interest" description="Disordered" evidence="6">
    <location>
        <begin position="799"/>
        <end position="818"/>
    </location>
</feature>
<reference evidence="9 10" key="1">
    <citation type="submission" date="2023-01" db="EMBL/GenBank/DDBJ databases">
        <title>Minimal conservation of predation-associated metabolite biosynthetic gene clusters underscores biosynthetic potential of Myxococcota including descriptions for ten novel species: Archangium lansinium sp. nov., Myxococcus landrumus sp. nov., Nannocystis bai.</title>
        <authorList>
            <person name="Ahearne A."/>
            <person name="Stevens C."/>
            <person name="Dowd S."/>
        </authorList>
    </citation>
    <scope>NUCLEOTIDE SEQUENCE [LARGE SCALE GENOMIC DNA]</scope>
    <source>
        <strain evidence="9 10">WIWO2</strain>
    </source>
</reference>
<dbReference type="InterPro" id="IPR017441">
    <property type="entry name" value="Protein_kinase_ATP_BS"/>
</dbReference>
<keyword evidence="7" id="KW-0472">Membrane</keyword>
<evidence type="ECO:0000313" key="9">
    <source>
        <dbReference type="EMBL" id="MDC0680707.1"/>
    </source>
</evidence>
<dbReference type="PROSITE" id="PS00108">
    <property type="entry name" value="PROTEIN_KINASE_ST"/>
    <property type="match status" value="2"/>
</dbReference>
<dbReference type="InterPro" id="IPR000719">
    <property type="entry name" value="Prot_kinase_dom"/>
</dbReference>
<feature type="region of interest" description="Disordered" evidence="6">
    <location>
        <begin position="731"/>
        <end position="776"/>
    </location>
</feature>
<dbReference type="Gene3D" id="3.30.200.20">
    <property type="entry name" value="Phosphorylase Kinase, domain 1"/>
    <property type="match status" value="2"/>
</dbReference>
<evidence type="ECO:0000256" key="5">
    <source>
        <dbReference type="PROSITE-ProRule" id="PRU10141"/>
    </source>
</evidence>
<dbReference type="Pfam" id="PF00069">
    <property type="entry name" value="Pkinase"/>
    <property type="match status" value="2"/>
</dbReference>
<feature type="compositionally biased region" description="Low complexity" evidence="6">
    <location>
        <begin position="1234"/>
        <end position="1245"/>
    </location>
</feature>
<evidence type="ECO:0000256" key="7">
    <source>
        <dbReference type="SAM" id="Phobius"/>
    </source>
</evidence>
<dbReference type="Proteomes" id="UP001217485">
    <property type="component" value="Unassembled WGS sequence"/>
</dbReference>
<dbReference type="SUPFAM" id="SSF56112">
    <property type="entry name" value="Protein kinase-like (PK-like)"/>
    <property type="match status" value="2"/>
</dbReference>
<feature type="compositionally biased region" description="Low complexity" evidence="6">
    <location>
        <begin position="1169"/>
        <end position="1203"/>
    </location>
</feature>
<dbReference type="EMBL" id="JAQNDK010000002">
    <property type="protein sequence ID" value="MDC0680707.1"/>
    <property type="molecule type" value="Genomic_DNA"/>
</dbReference>
<dbReference type="PROSITE" id="PS50011">
    <property type="entry name" value="PROTEIN_KINASE_DOM"/>
    <property type="match status" value="2"/>
</dbReference>
<feature type="region of interest" description="Disordered" evidence="6">
    <location>
        <begin position="935"/>
        <end position="975"/>
    </location>
</feature>
<sequence length="1254" mass="130965">MARRTSDRSGPSGAVGDALEGTPYRAVRVLGRGGMGEVVEAEHRALRKRVVVKLVRRALAHDPRFADRLQVEARALAAVSSPHVVAVLDLGQTPSGRPYFVMERLRGTTLGEELERRGPLPVAEAIDLVRQVLAGLAAAHRVGLVHRDVKLDNVFLCAPGAAPGDARVAKVLDFGVAKVLDGAVADTEAAPGAEPSPSLPAPAYPTEAGLLVGTPRTASPEQAQCQPVDARADVYAVGLLMYTLVVGHGPFAHVEDALALLRAHVVEPPAPPSRYAAQRIPAALDRAVLKALAKRPEERFESAEAFAAALGRIGAELGVVGGPGAAGAWGGAVRGPEAEAGWGPQSRAWFEARPEGRSGARAGGGVAVEAGGGAGGRAAVRWADAGEHGGVLGDRGAGAARDGGVVMAREALKAGDVFLDYRITEVIDAGGMGEVYRAVEDYSEDVVAIKCMLPRHLKREDFARRFRQECKFYPKLKHPNIVRMRKAGVSPDHVAYIVMDYLEGRTLRKLLNKAYRLDFLSAMHVMLQVADAMTFVHSKGIWHRDLKPENIMVGTKADAKGHVWLLDFGIAKFADGGMNTDDLPDVGTVRYISPEQVKMLYTSSRKAERVERARPDGRTDIYAFGAIFYEVLTGKHLFLDDSEPATAEETLTGHLVAAPEPVHEIVPDCPEFLWPVVARCIAIDREERYPRFDDVARDLRGLLRDTVPAGHVLAQRLARERMEAERQAAFAGVALEDSTPVEDETSAAGRAGEEETEEARQEGEMERGSAEGEKRARRVVHGETAPLEQFVAPASALPFAPSSRVPRGRGVGHTEPLPALKPLESTAKLGGTWAERMAQRAGAAAMPQALAEVRAGSCAGPPPMPQSHGGPVSMPQAYGGPVPMPQSYGGPAPMPQAYAGPPPMPQAYAGPPPMPQAYAGPPPMPQAYAGPPPMPQAYAGPPPMPQAYAGPPPMPPSYGGPASHAEAQGYGGPPPLPVMETQHAVPLREARRAAAQPPQEVELPYVTPQLLTTEASGPGTAPPIAGRPVAPSSVTAPSAGPAESLRKETPMTPVAALLTQPRRAPRAYVLAPVVALALTLGGVGAVLGLRSARDTAPAPVTGEPAATAASAESATAAAAAAPAESVAAAAPPSEASATAPAPEASAAAASTAEAAVNAGAAEKMGAAAEAKAPAPKEQAAAAKEQAVAAKAEPAKAAPVKAAAGTEDDEDFYPMPKRQKPSFLRVIEERKKAAPAKQQGAKPAGPCATAGCRPF</sequence>
<keyword evidence="7" id="KW-0812">Transmembrane</keyword>
<proteinExistence type="predicted"/>
<evidence type="ECO:0000256" key="3">
    <source>
        <dbReference type="ARBA" id="ARBA00022777"/>
    </source>
</evidence>
<comment type="caution">
    <text evidence="9">The sequence shown here is derived from an EMBL/GenBank/DDBJ whole genome shotgun (WGS) entry which is preliminary data.</text>
</comment>
<dbReference type="RefSeq" id="WP_272097735.1">
    <property type="nucleotide sequence ID" value="NZ_JAQNDK010000002.1"/>
</dbReference>
<dbReference type="PANTHER" id="PTHR43289">
    <property type="entry name" value="MITOGEN-ACTIVATED PROTEIN KINASE KINASE KINASE 20-RELATED"/>
    <property type="match status" value="1"/>
</dbReference>
<keyword evidence="3 9" id="KW-0418">Kinase</keyword>
<organism evidence="9 10">
    <name type="scientific">Sorangium atrum</name>
    <dbReference type="NCBI Taxonomy" id="2995308"/>
    <lineage>
        <taxon>Bacteria</taxon>
        <taxon>Pseudomonadati</taxon>
        <taxon>Myxococcota</taxon>
        <taxon>Polyangia</taxon>
        <taxon>Polyangiales</taxon>
        <taxon>Polyangiaceae</taxon>
        <taxon>Sorangium</taxon>
    </lineage>
</organism>
<feature type="compositionally biased region" description="Basic and acidic residues" evidence="6">
    <location>
        <begin position="758"/>
        <end position="774"/>
    </location>
</feature>
<dbReference type="InterPro" id="IPR008271">
    <property type="entry name" value="Ser/Thr_kinase_AS"/>
</dbReference>
<feature type="binding site" evidence="5">
    <location>
        <position position="53"/>
    </location>
    <ligand>
        <name>ATP</name>
        <dbReference type="ChEBI" id="CHEBI:30616"/>
    </ligand>
</feature>
<dbReference type="PANTHER" id="PTHR43289:SF6">
    <property type="entry name" value="SERINE_THREONINE-PROTEIN KINASE NEKL-3"/>
    <property type="match status" value="1"/>
</dbReference>
<dbReference type="SMART" id="SM00220">
    <property type="entry name" value="S_TKc"/>
    <property type="match status" value="2"/>
</dbReference>
<accession>A0ABT5C6C6</accession>
<name>A0ABT5C6C6_9BACT</name>
<dbReference type="InterPro" id="IPR011009">
    <property type="entry name" value="Kinase-like_dom_sf"/>
</dbReference>
<dbReference type="CDD" id="cd14014">
    <property type="entry name" value="STKc_PknB_like"/>
    <property type="match status" value="2"/>
</dbReference>
<feature type="domain" description="Protein kinase" evidence="8">
    <location>
        <begin position="24"/>
        <end position="313"/>
    </location>
</feature>
<feature type="compositionally biased region" description="Pro residues" evidence="6">
    <location>
        <begin position="935"/>
        <end position="958"/>
    </location>
</feature>
<dbReference type="GO" id="GO:0016301">
    <property type="term" value="F:kinase activity"/>
    <property type="evidence" value="ECO:0007669"/>
    <property type="project" value="UniProtKB-KW"/>
</dbReference>
<protein>
    <submittedName>
        <fullName evidence="9">Protein kinase</fullName>
    </submittedName>
</protein>
<gene>
    <name evidence="9" type="ORF">POL72_23415</name>
</gene>
<keyword evidence="1" id="KW-0808">Transferase</keyword>
<feature type="region of interest" description="Disordered" evidence="6">
    <location>
        <begin position="1169"/>
        <end position="1254"/>
    </location>
</feature>
<keyword evidence="7" id="KW-1133">Transmembrane helix</keyword>
<evidence type="ECO:0000256" key="6">
    <source>
        <dbReference type="SAM" id="MobiDB-lite"/>
    </source>
</evidence>
<evidence type="ECO:0000259" key="8">
    <source>
        <dbReference type="PROSITE" id="PS50011"/>
    </source>
</evidence>
<evidence type="ECO:0000256" key="1">
    <source>
        <dbReference type="ARBA" id="ARBA00022679"/>
    </source>
</evidence>
<evidence type="ECO:0000256" key="2">
    <source>
        <dbReference type="ARBA" id="ARBA00022741"/>
    </source>
</evidence>
<evidence type="ECO:0000313" key="10">
    <source>
        <dbReference type="Proteomes" id="UP001217485"/>
    </source>
</evidence>
<feature type="transmembrane region" description="Helical" evidence="7">
    <location>
        <begin position="1067"/>
        <end position="1089"/>
    </location>
</feature>
<evidence type="ECO:0000256" key="4">
    <source>
        <dbReference type="ARBA" id="ARBA00022840"/>
    </source>
</evidence>
<feature type="region of interest" description="Disordered" evidence="6">
    <location>
        <begin position="1012"/>
        <end position="1048"/>
    </location>
</feature>
<dbReference type="PROSITE" id="PS00107">
    <property type="entry name" value="PROTEIN_KINASE_ATP"/>
    <property type="match status" value="1"/>
</dbReference>
<feature type="domain" description="Protein kinase" evidence="8">
    <location>
        <begin position="421"/>
        <end position="703"/>
    </location>
</feature>